<accession>A0A6P2BWE0</accession>
<keyword evidence="4" id="KW-1185">Reference proteome</keyword>
<gene>
    <name evidence="3" type="ORF">EAS64_23965</name>
</gene>
<dbReference type="EMBL" id="RPFW01000004">
    <property type="protein sequence ID" value="TVZ03449.1"/>
    <property type="molecule type" value="Genomic_DNA"/>
</dbReference>
<sequence length="176" mass="18003">MDAGHDSNDVLELGERRAPRLPAGWRPSRGAGILAVAALAIGLAAGYAAGDSHVTAAPRAAPTVTVVLRPTPPEPSIATPATAFSFADSPALTQDVASCATQTGHKLQLGVQVSNQSTDAILLRTVRAVLPLGGLKPLTVVWGPCGVRAGRVRGDRSSHRRGCPLSPPVCRTPGGQ</sequence>
<reference evidence="3 4" key="1">
    <citation type="submission" date="2018-11" db="EMBL/GenBank/DDBJ databases">
        <title>Trebonia kvetii gen.nov., sp.nov., a novel acidophilic actinobacterium, and proposal of the new actinobacterial family Treboniaceae fam. nov.</title>
        <authorList>
            <person name="Rapoport D."/>
            <person name="Sagova-Mareckova M."/>
            <person name="Sedlacek I."/>
            <person name="Provaznik J."/>
            <person name="Kralova S."/>
            <person name="Pavlinic D."/>
            <person name="Benes V."/>
            <person name="Kopecky J."/>
        </authorList>
    </citation>
    <scope>NUCLEOTIDE SEQUENCE [LARGE SCALE GENOMIC DNA]</scope>
    <source>
        <strain evidence="3 4">15Tr583</strain>
    </source>
</reference>
<feature type="transmembrane region" description="Helical" evidence="2">
    <location>
        <begin position="30"/>
        <end position="49"/>
    </location>
</feature>
<proteinExistence type="predicted"/>
<evidence type="ECO:0000256" key="2">
    <source>
        <dbReference type="SAM" id="Phobius"/>
    </source>
</evidence>
<feature type="region of interest" description="Disordered" evidence="1">
    <location>
        <begin position="153"/>
        <end position="176"/>
    </location>
</feature>
<keyword evidence="2" id="KW-1133">Transmembrane helix</keyword>
<name>A0A6P2BWE0_9ACTN</name>
<organism evidence="3 4">
    <name type="scientific">Trebonia kvetii</name>
    <dbReference type="NCBI Taxonomy" id="2480626"/>
    <lineage>
        <taxon>Bacteria</taxon>
        <taxon>Bacillati</taxon>
        <taxon>Actinomycetota</taxon>
        <taxon>Actinomycetes</taxon>
        <taxon>Streptosporangiales</taxon>
        <taxon>Treboniaceae</taxon>
        <taxon>Trebonia</taxon>
    </lineage>
</organism>
<evidence type="ECO:0000313" key="4">
    <source>
        <dbReference type="Proteomes" id="UP000460272"/>
    </source>
</evidence>
<comment type="caution">
    <text evidence="3">The sequence shown here is derived from an EMBL/GenBank/DDBJ whole genome shotgun (WGS) entry which is preliminary data.</text>
</comment>
<dbReference type="Proteomes" id="UP000460272">
    <property type="component" value="Unassembled WGS sequence"/>
</dbReference>
<evidence type="ECO:0000313" key="3">
    <source>
        <dbReference type="EMBL" id="TVZ03449.1"/>
    </source>
</evidence>
<dbReference type="RefSeq" id="WP_145856225.1">
    <property type="nucleotide sequence ID" value="NZ_RPFW01000004.1"/>
</dbReference>
<keyword evidence="2" id="KW-0472">Membrane</keyword>
<evidence type="ECO:0000256" key="1">
    <source>
        <dbReference type="SAM" id="MobiDB-lite"/>
    </source>
</evidence>
<keyword evidence="2" id="KW-0812">Transmembrane</keyword>
<dbReference type="AlphaFoldDB" id="A0A6P2BWE0"/>
<protein>
    <submittedName>
        <fullName evidence="3">Uncharacterized protein</fullName>
    </submittedName>
</protein>